<proteinExistence type="predicted"/>
<dbReference type="KEGG" id="fer:FNB15_09195"/>
<dbReference type="AlphaFoldDB" id="A0A516H0W5"/>
<reference evidence="1 2" key="1">
    <citation type="submission" date="2019-07" db="EMBL/GenBank/DDBJ databases">
        <title>Genome sequencing for Ferrovibrio sp. K5.</title>
        <authorList>
            <person name="Park S.-J."/>
        </authorList>
    </citation>
    <scope>NUCLEOTIDE SEQUENCE [LARGE SCALE GENOMIC DNA]</scope>
    <source>
        <strain evidence="1 2">K5</strain>
    </source>
</reference>
<accession>A0A516H0W5</accession>
<dbReference type="Proteomes" id="UP000317496">
    <property type="component" value="Chromosome"/>
</dbReference>
<protein>
    <submittedName>
        <fullName evidence="1">Uncharacterized protein</fullName>
    </submittedName>
</protein>
<name>A0A516H0W5_9PROT</name>
<evidence type="ECO:0000313" key="1">
    <source>
        <dbReference type="EMBL" id="QDO97429.1"/>
    </source>
</evidence>
<dbReference type="RefSeq" id="WP_144068410.1">
    <property type="nucleotide sequence ID" value="NZ_CP041636.1"/>
</dbReference>
<sequence>MLPAPAHAAEPLLCPQKIAFIGNDAALRRQADDMKALYARIGCPDVAFVGLPGRRGVVAFNTGEVQGELMRLQGVEPEYTRPFLRVARPIVKMTGRLWARSEAQAASGPLGFILGVVWQERQVQQSLGRSTGYPSQVEMLQAFSAGLIDRFLAEDAVVVAAMHEGRLAARPAHAGQPLVSAGLHHYLGIEFAAVAAAVTAELERLGQDDSGTETQ</sequence>
<keyword evidence="2" id="KW-1185">Reference proteome</keyword>
<dbReference type="EMBL" id="CP041636">
    <property type="protein sequence ID" value="QDO97429.1"/>
    <property type="molecule type" value="Genomic_DNA"/>
</dbReference>
<organism evidence="1 2">
    <name type="scientific">Ferrovibrio terrae</name>
    <dbReference type="NCBI Taxonomy" id="2594003"/>
    <lineage>
        <taxon>Bacteria</taxon>
        <taxon>Pseudomonadati</taxon>
        <taxon>Pseudomonadota</taxon>
        <taxon>Alphaproteobacteria</taxon>
        <taxon>Rhodospirillales</taxon>
        <taxon>Rhodospirillaceae</taxon>
        <taxon>Ferrovibrio</taxon>
    </lineage>
</organism>
<evidence type="ECO:0000313" key="2">
    <source>
        <dbReference type="Proteomes" id="UP000317496"/>
    </source>
</evidence>
<gene>
    <name evidence="1" type="ORF">FNB15_09195</name>
</gene>
<dbReference type="OrthoDB" id="7353785at2"/>